<comment type="similarity">
    <text evidence="4 9">Belongs to the inositol monophosphatase superfamily.</text>
</comment>
<dbReference type="OrthoDB" id="10254945at2759"/>
<dbReference type="PROSITE" id="PS00630">
    <property type="entry name" value="IMP_2"/>
    <property type="match status" value="1"/>
</dbReference>
<feature type="binding site" evidence="8">
    <location>
        <position position="115"/>
    </location>
    <ligand>
        <name>Mg(2+)</name>
        <dbReference type="ChEBI" id="CHEBI:18420"/>
        <label>1</label>
        <note>catalytic</note>
    </ligand>
</feature>
<dbReference type="EC" id="3.1.3.25" evidence="9"/>
<dbReference type="InterPro" id="IPR020552">
    <property type="entry name" value="Inositol_monoPase_Li-sen"/>
</dbReference>
<name>A0A7J7JH96_BUGNE</name>
<dbReference type="PROSITE" id="PS00629">
    <property type="entry name" value="IMP_1"/>
    <property type="match status" value="1"/>
</dbReference>
<evidence type="ECO:0000256" key="1">
    <source>
        <dbReference type="ARBA" id="ARBA00001033"/>
    </source>
</evidence>
<dbReference type="Gene3D" id="3.40.190.80">
    <property type="match status" value="1"/>
</dbReference>
<comment type="cofactor">
    <cofactor evidence="2 8 9">
        <name>Mg(2+)</name>
        <dbReference type="ChEBI" id="CHEBI:18420"/>
    </cofactor>
</comment>
<accession>A0A7J7JH96</accession>
<proteinExistence type="inferred from homology"/>
<dbReference type="SUPFAM" id="SSF56655">
    <property type="entry name" value="Carbohydrate phosphatase"/>
    <property type="match status" value="1"/>
</dbReference>
<evidence type="ECO:0000256" key="6">
    <source>
        <dbReference type="ARBA" id="ARBA00022801"/>
    </source>
</evidence>
<dbReference type="InterPro" id="IPR000760">
    <property type="entry name" value="Inositol_monophosphatase-like"/>
</dbReference>
<dbReference type="FunFam" id="3.40.190.80:FF:000002">
    <property type="entry name" value="Inositol-1-monophosphatase"/>
    <property type="match status" value="1"/>
</dbReference>
<dbReference type="PRINTS" id="PR00378">
    <property type="entry name" value="LIIMPHPHTASE"/>
</dbReference>
<dbReference type="UniPathway" id="UPA00823">
    <property type="reaction ID" value="UER00788"/>
</dbReference>
<evidence type="ECO:0000313" key="10">
    <source>
        <dbReference type="EMBL" id="KAF6025163.1"/>
    </source>
</evidence>
<keyword evidence="5 8" id="KW-0479">Metal-binding</keyword>
<evidence type="ECO:0000256" key="5">
    <source>
        <dbReference type="ARBA" id="ARBA00022723"/>
    </source>
</evidence>
<keyword evidence="6 9" id="KW-0378">Hydrolase</keyword>
<organism evidence="10 11">
    <name type="scientific">Bugula neritina</name>
    <name type="common">Brown bryozoan</name>
    <name type="synonym">Sertularia neritina</name>
    <dbReference type="NCBI Taxonomy" id="10212"/>
    <lineage>
        <taxon>Eukaryota</taxon>
        <taxon>Metazoa</taxon>
        <taxon>Spiralia</taxon>
        <taxon>Lophotrochozoa</taxon>
        <taxon>Bryozoa</taxon>
        <taxon>Gymnolaemata</taxon>
        <taxon>Cheilostomatida</taxon>
        <taxon>Flustrina</taxon>
        <taxon>Buguloidea</taxon>
        <taxon>Bugulidae</taxon>
        <taxon>Bugula</taxon>
    </lineage>
</organism>
<evidence type="ECO:0000256" key="2">
    <source>
        <dbReference type="ARBA" id="ARBA00001946"/>
    </source>
</evidence>
<evidence type="ECO:0000256" key="8">
    <source>
        <dbReference type="PIRSR" id="PIRSR600760-2"/>
    </source>
</evidence>
<evidence type="ECO:0000313" key="11">
    <source>
        <dbReference type="Proteomes" id="UP000593567"/>
    </source>
</evidence>
<feature type="binding site" evidence="8">
    <location>
        <position position="113"/>
    </location>
    <ligand>
        <name>Mg(2+)</name>
        <dbReference type="ChEBI" id="CHEBI:18420"/>
        <label>1</label>
        <note>catalytic</note>
    </ligand>
</feature>
<gene>
    <name evidence="10" type="ORF">EB796_016540</name>
</gene>
<reference evidence="10" key="1">
    <citation type="submission" date="2020-06" db="EMBL/GenBank/DDBJ databases">
        <title>Draft genome of Bugula neritina, a colonial animal packing powerful symbionts and potential medicines.</title>
        <authorList>
            <person name="Rayko M."/>
        </authorList>
    </citation>
    <scope>NUCLEOTIDE SEQUENCE [LARGE SCALE GENOMIC DNA]</scope>
    <source>
        <strain evidence="10">Kwan_BN1</strain>
    </source>
</reference>
<dbReference type="PANTHER" id="PTHR20854:SF4">
    <property type="entry name" value="INOSITOL-1-MONOPHOSPHATASE-RELATED"/>
    <property type="match status" value="1"/>
</dbReference>
<keyword evidence="7 8" id="KW-0460">Magnesium</keyword>
<evidence type="ECO:0000256" key="9">
    <source>
        <dbReference type="RuleBase" id="RU364068"/>
    </source>
</evidence>
<feature type="binding site" evidence="8">
    <location>
        <position position="242"/>
    </location>
    <ligand>
        <name>Mg(2+)</name>
        <dbReference type="ChEBI" id="CHEBI:18420"/>
        <label>1</label>
        <note>catalytic</note>
    </ligand>
</feature>
<dbReference type="PANTHER" id="PTHR20854">
    <property type="entry name" value="INOSITOL MONOPHOSPHATASE"/>
    <property type="match status" value="1"/>
</dbReference>
<dbReference type="GO" id="GO:0046854">
    <property type="term" value="P:phosphatidylinositol phosphate biosynthetic process"/>
    <property type="evidence" value="ECO:0007669"/>
    <property type="project" value="InterPro"/>
</dbReference>
<dbReference type="PRINTS" id="PR00377">
    <property type="entry name" value="IMPHPHTASES"/>
</dbReference>
<dbReference type="GO" id="GO:0007165">
    <property type="term" value="P:signal transduction"/>
    <property type="evidence" value="ECO:0007669"/>
    <property type="project" value="TreeGrafter"/>
</dbReference>
<comment type="catalytic activity">
    <reaction evidence="1 9">
        <text>a myo-inositol phosphate + H2O = myo-inositol + phosphate</text>
        <dbReference type="Rhea" id="RHEA:24056"/>
        <dbReference type="ChEBI" id="CHEBI:15377"/>
        <dbReference type="ChEBI" id="CHEBI:17268"/>
        <dbReference type="ChEBI" id="CHEBI:43474"/>
        <dbReference type="ChEBI" id="CHEBI:84139"/>
        <dbReference type="EC" id="3.1.3.25"/>
    </reaction>
</comment>
<evidence type="ECO:0000256" key="7">
    <source>
        <dbReference type="ARBA" id="ARBA00022842"/>
    </source>
</evidence>
<dbReference type="Pfam" id="PF00459">
    <property type="entry name" value="Inositol_P"/>
    <property type="match status" value="1"/>
</dbReference>
<feature type="binding site" evidence="8">
    <location>
        <position position="93"/>
    </location>
    <ligand>
        <name>Mg(2+)</name>
        <dbReference type="ChEBI" id="CHEBI:18420"/>
        <label>2</label>
    </ligand>
</feature>
<dbReference type="InterPro" id="IPR020583">
    <property type="entry name" value="Inositol_monoP_metal-BS"/>
</dbReference>
<protein>
    <recommendedName>
        <fullName evidence="9">Inositol-1-monophosphatase</fullName>
        <ecNumber evidence="9">3.1.3.25</ecNumber>
    </recommendedName>
</protein>
<dbReference type="CDD" id="cd01639">
    <property type="entry name" value="IMPase"/>
    <property type="match status" value="1"/>
</dbReference>
<evidence type="ECO:0000256" key="3">
    <source>
        <dbReference type="ARBA" id="ARBA00005152"/>
    </source>
</evidence>
<dbReference type="Gene3D" id="3.30.540.10">
    <property type="entry name" value="Fructose-1,6-Bisphosphatase, subunit A, domain 1"/>
    <property type="match status" value="1"/>
</dbReference>
<dbReference type="AlphaFoldDB" id="A0A7J7JH96"/>
<dbReference type="GO" id="GO:0008934">
    <property type="term" value="F:inositol monophosphate 1-phosphatase activity"/>
    <property type="evidence" value="ECO:0007669"/>
    <property type="project" value="InterPro"/>
</dbReference>
<evidence type="ECO:0000256" key="4">
    <source>
        <dbReference type="ARBA" id="ARBA00009759"/>
    </source>
</evidence>
<comment type="pathway">
    <text evidence="3 9">Polyol metabolism; myo-inositol biosynthesis; myo-inositol from D-glucose 6-phosphate: step 2/2.</text>
</comment>
<dbReference type="FunFam" id="3.30.540.10:FF:000004">
    <property type="entry name" value="Inositol-1-monophosphatase"/>
    <property type="match status" value="1"/>
</dbReference>
<dbReference type="EMBL" id="VXIV02002489">
    <property type="protein sequence ID" value="KAF6025163.1"/>
    <property type="molecule type" value="Genomic_DNA"/>
</dbReference>
<comment type="caution">
    <text evidence="10">The sequence shown here is derived from an EMBL/GenBank/DDBJ whole genome shotgun (WGS) entry which is preliminary data.</text>
</comment>
<keyword evidence="11" id="KW-1185">Reference proteome</keyword>
<dbReference type="InterPro" id="IPR033942">
    <property type="entry name" value="IMPase"/>
</dbReference>
<dbReference type="Proteomes" id="UP000593567">
    <property type="component" value="Unassembled WGS sequence"/>
</dbReference>
<feature type="binding site" evidence="8">
    <location>
        <position position="116"/>
    </location>
    <ligand>
        <name>Mg(2+)</name>
        <dbReference type="ChEBI" id="CHEBI:18420"/>
        <label>1</label>
        <note>catalytic</note>
    </ligand>
</feature>
<sequence>MLEYYCHTRLFIHTMLLSLQLTNMDPFKDEFLLATEIVISAGQYVRSAAKSQSQASESKECYADLVTEYDQKVEKMLMSAISEKFADHKFIAEEMSADGNSAAFTDEPTWIIDPIDGTTNFVHGFPAFAISVGFFHLQEPVFGIVYDIPNDKMYSAVKGKGAFCNGRLMKCSPTTELQEALIATEYGSQREPNFLKFKIDTMAKIVEKCHGIRSLGCATLNIIQVAMGTADAYYEFGPHIWDFAAAHLIALEAGAVCSAPNGGKMDLCSRKLMVCSTKELRDQLTPLIDDYQLARDC</sequence>
<dbReference type="GO" id="GO:0006021">
    <property type="term" value="P:inositol biosynthetic process"/>
    <property type="evidence" value="ECO:0007669"/>
    <property type="project" value="UniProtKB-UniPathway"/>
</dbReference>
<dbReference type="GO" id="GO:0046872">
    <property type="term" value="F:metal ion binding"/>
    <property type="evidence" value="ECO:0007669"/>
    <property type="project" value="UniProtKB-KW"/>
</dbReference>
<dbReference type="InterPro" id="IPR020550">
    <property type="entry name" value="Inositol_monophosphatase_CS"/>
</dbReference>